<name>A0A3M8SVL4_9GAMM</name>
<dbReference type="EMBL" id="RIBS01000005">
    <property type="protein sequence ID" value="RNF83274.1"/>
    <property type="molecule type" value="Genomic_DNA"/>
</dbReference>
<dbReference type="PANTHER" id="PTHR12215:SF10">
    <property type="entry name" value="L-AMINOADIPATE-SEMIALDEHYDE DEHYDROGENASE-PHOSPHOPANTETHEINYL TRANSFERASE"/>
    <property type="match status" value="1"/>
</dbReference>
<comment type="similarity">
    <text evidence="1">Belongs to the P-Pant transferase superfamily. Gsp/Sfp/HetI/AcpT family.</text>
</comment>
<accession>A0A3M8SVL4</accession>
<dbReference type="GO" id="GO:0019878">
    <property type="term" value="P:lysine biosynthetic process via aminoadipic acid"/>
    <property type="evidence" value="ECO:0007669"/>
    <property type="project" value="TreeGrafter"/>
</dbReference>
<dbReference type="Proteomes" id="UP000267049">
    <property type="component" value="Unassembled WGS sequence"/>
</dbReference>
<gene>
    <name evidence="4" type="ORF">EER27_12335</name>
</gene>
<dbReference type="OrthoDB" id="9808281at2"/>
<organism evidence="4 5">
    <name type="scientific">Montanilutibacter psychrotolerans</name>
    <dbReference type="NCBI Taxonomy" id="1327343"/>
    <lineage>
        <taxon>Bacteria</taxon>
        <taxon>Pseudomonadati</taxon>
        <taxon>Pseudomonadota</taxon>
        <taxon>Gammaproteobacteria</taxon>
        <taxon>Lysobacterales</taxon>
        <taxon>Lysobacteraceae</taxon>
        <taxon>Montanilutibacter</taxon>
    </lineage>
</organism>
<dbReference type="PANTHER" id="PTHR12215">
    <property type="entry name" value="PHOSPHOPANTETHEINE TRANSFERASE"/>
    <property type="match status" value="1"/>
</dbReference>
<evidence type="ECO:0000313" key="5">
    <source>
        <dbReference type="Proteomes" id="UP000267049"/>
    </source>
</evidence>
<protein>
    <submittedName>
        <fullName evidence="4">4'-phosphopantetheinyl transferase superfamily protein</fullName>
    </submittedName>
</protein>
<reference evidence="4 5" key="1">
    <citation type="submission" date="2018-11" db="EMBL/GenBank/DDBJ databases">
        <title>Lysobacter cryohumiis sp. nov., isolated from soil in the Tianshan Mountains, Xinjiang, China.</title>
        <authorList>
            <person name="Luo Y."/>
            <person name="Sheng H."/>
        </authorList>
    </citation>
    <scope>NUCLEOTIDE SEQUENCE [LARGE SCALE GENOMIC DNA]</scope>
    <source>
        <strain evidence="4 5">ZS60</strain>
    </source>
</reference>
<evidence type="ECO:0000259" key="3">
    <source>
        <dbReference type="Pfam" id="PF01648"/>
    </source>
</evidence>
<dbReference type="InterPro" id="IPR037143">
    <property type="entry name" value="4-PPantetheinyl_Trfase_dom_sf"/>
</dbReference>
<dbReference type="SUPFAM" id="SSF56214">
    <property type="entry name" value="4'-phosphopantetheinyl transferase"/>
    <property type="match status" value="2"/>
</dbReference>
<dbReference type="GO" id="GO:0008897">
    <property type="term" value="F:holo-[acyl-carrier-protein] synthase activity"/>
    <property type="evidence" value="ECO:0007669"/>
    <property type="project" value="InterPro"/>
</dbReference>
<dbReference type="Gene3D" id="3.90.470.20">
    <property type="entry name" value="4'-phosphopantetheinyl transferase domain"/>
    <property type="match status" value="1"/>
</dbReference>
<evidence type="ECO:0000256" key="1">
    <source>
        <dbReference type="ARBA" id="ARBA00010990"/>
    </source>
</evidence>
<evidence type="ECO:0000256" key="2">
    <source>
        <dbReference type="ARBA" id="ARBA00022679"/>
    </source>
</evidence>
<dbReference type="Pfam" id="PF01648">
    <property type="entry name" value="ACPS"/>
    <property type="match status" value="1"/>
</dbReference>
<proteinExistence type="inferred from homology"/>
<evidence type="ECO:0000313" key="4">
    <source>
        <dbReference type="EMBL" id="RNF83274.1"/>
    </source>
</evidence>
<dbReference type="InterPro" id="IPR008278">
    <property type="entry name" value="4-PPantetheinyl_Trfase_dom"/>
</dbReference>
<dbReference type="AlphaFoldDB" id="A0A3M8SVL4"/>
<dbReference type="InterPro" id="IPR050559">
    <property type="entry name" value="P-Pant_transferase_sf"/>
</dbReference>
<keyword evidence="2 4" id="KW-0808">Transferase</keyword>
<dbReference type="GO" id="GO:0005829">
    <property type="term" value="C:cytosol"/>
    <property type="evidence" value="ECO:0007669"/>
    <property type="project" value="TreeGrafter"/>
</dbReference>
<sequence length="263" mass="28402">MRQVELSPGCVDTWPPRSTLDTQFEGVLSSSRWRAAASLSVFVGLFELRDWQAWVDDAYAVLDATESGRVRSRRSPTRRDQLALCYALHRLVLGRALHCDVASVPIGRDRAGCPRVAGGSLATSLSHADGCLAVAVSAAGPVGVDIESLARAAVMPEIVERLCHPADRAAMEALAEDERNQALLALWVRKEAFLKAIGIGLQREMQTFAAPDDAVLPRRGGVTSQVRMLDAGPHWVAAVAKPPGASVECVWLRPNGATAQQWY</sequence>
<comment type="caution">
    <text evidence="4">The sequence shown here is derived from an EMBL/GenBank/DDBJ whole genome shotgun (WGS) entry which is preliminary data.</text>
</comment>
<feature type="domain" description="4'-phosphopantetheinyl transferase" evidence="3">
    <location>
        <begin position="141"/>
        <end position="212"/>
    </location>
</feature>
<keyword evidence="5" id="KW-1185">Reference proteome</keyword>
<dbReference type="GO" id="GO:0000287">
    <property type="term" value="F:magnesium ion binding"/>
    <property type="evidence" value="ECO:0007669"/>
    <property type="project" value="InterPro"/>
</dbReference>